<dbReference type="InParanoid" id="A0A409YMK6"/>
<feature type="non-terminal residue" evidence="3">
    <location>
        <position position="1"/>
    </location>
</feature>
<evidence type="ECO:0000259" key="2">
    <source>
        <dbReference type="Pfam" id="PF14622"/>
    </source>
</evidence>
<protein>
    <recommendedName>
        <fullName evidence="2">RNase III domain-containing protein</fullName>
    </recommendedName>
</protein>
<dbReference type="STRING" id="231916.A0A409YMK6"/>
<dbReference type="InterPro" id="IPR040030">
    <property type="entry name" value="Ribosomal_mL57"/>
</dbReference>
<dbReference type="InterPro" id="IPR000999">
    <property type="entry name" value="RNase_III_dom"/>
</dbReference>
<evidence type="ECO:0000313" key="4">
    <source>
        <dbReference type="Proteomes" id="UP000284706"/>
    </source>
</evidence>
<evidence type="ECO:0000313" key="3">
    <source>
        <dbReference type="EMBL" id="PPR04270.1"/>
    </source>
</evidence>
<organism evidence="3 4">
    <name type="scientific">Gymnopilus dilepis</name>
    <dbReference type="NCBI Taxonomy" id="231916"/>
    <lineage>
        <taxon>Eukaryota</taxon>
        <taxon>Fungi</taxon>
        <taxon>Dikarya</taxon>
        <taxon>Basidiomycota</taxon>
        <taxon>Agaricomycotina</taxon>
        <taxon>Agaricomycetes</taxon>
        <taxon>Agaricomycetidae</taxon>
        <taxon>Agaricales</taxon>
        <taxon>Agaricineae</taxon>
        <taxon>Hymenogastraceae</taxon>
        <taxon>Gymnopilus</taxon>
    </lineage>
</organism>
<feature type="region of interest" description="Disordered" evidence="1">
    <location>
        <begin position="1"/>
        <end position="53"/>
    </location>
</feature>
<dbReference type="OrthoDB" id="2281895at2759"/>
<comment type="caution">
    <text evidence="3">The sequence shown here is derived from an EMBL/GenBank/DDBJ whole genome shotgun (WGS) entry which is preliminary data.</text>
</comment>
<dbReference type="GO" id="GO:0006396">
    <property type="term" value="P:RNA processing"/>
    <property type="evidence" value="ECO:0007669"/>
    <property type="project" value="InterPro"/>
</dbReference>
<evidence type="ECO:0000256" key="1">
    <source>
        <dbReference type="SAM" id="MobiDB-lite"/>
    </source>
</evidence>
<dbReference type="InterPro" id="IPR036389">
    <property type="entry name" value="RNase_III_sf"/>
</dbReference>
<feature type="domain" description="RNase III" evidence="2">
    <location>
        <begin position="92"/>
        <end position="230"/>
    </location>
</feature>
<gene>
    <name evidence="3" type="ORF">CVT26_004060</name>
</gene>
<accession>A0A409YMK6</accession>
<dbReference type="GO" id="GO:0004525">
    <property type="term" value="F:ribonuclease III activity"/>
    <property type="evidence" value="ECO:0007669"/>
    <property type="project" value="InterPro"/>
</dbReference>
<dbReference type="GO" id="GO:0032543">
    <property type="term" value="P:mitochondrial translation"/>
    <property type="evidence" value="ECO:0007669"/>
    <property type="project" value="InterPro"/>
</dbReference>
<dbReference type="PANTHER" id="PTHR28160:SF1">
    <property type="entry name" value="LARGE RIBOSOMAL SUBUNIT PROTEIN ML57"/>
    <property type="match status" value="1"/>
</dbReference>
<proteinExistence type="predicted"/>
<dbReference type="Pfam" id="PF14622">
    <property type="entry name" value="Ribonucleas_3_3"/>
    <property type="match status" value="1"/>
</dbReference>
<keyword evidence="4" id="KW-1185">Reference proteome</keyword>
<dbReference type="GO" id="GO:0005762">
    <property type="term" value="C:mitochondrial large ribosomal subunit"/>
    <property type="evidence" value="ECO:0007669"/>
    <property type="project" value="InterPro"/>
</dbReference>
<dbReference type="PANTHER" id="PTHR28160">
    <property type="entry name" value="54S RIBOSOMAL PROTEIN L15, MITOCHONDRIAL"/>
    <property type="match status" value="1"/>
</dbReference>
<dbReference type="EMBL" id="NHYE01000644">
    <property type="protein sequence ID" value="PPR04270.1"/>
    <property type="molecule type" value="Genomic_DNA"/>
</dbReference>
<dbReference type="AlphaFoldDB" id="A0A409YMK6"/>
<dbReference type="Gene3D" id="1.10.1520.10">
    <property type="entry name" value="Ribonuclease III domain"/>
    <property type="match status" value="1"/>
</dbReference>
<dbReference type="GO" id="GO:0003735">
    <property type="term" value="F:structural constituent of ribosome"/>
    <property type="evidence" value="ECO:0007669"/>
    <property type="project" value="InterPro"/>
</dbReference>
<name>A0A409YMK6_9AGAR</name>
<dbReference type="SUPFAM" id="SSF69065">
    <property type="entry name" value="RNase III domain-like"/>
    <property type="match status" value="1"/>
</dbReference>
<dbReference type="Proteomes" id="UP000284706">
    <property type="component" value="Unassembled WGS sequence"/>
</dbReference>
<reference evidence="3 4" key="1">
    <citation type="journal article" date="2018" name="Evol. Lett.">
        <title>Horizontal gene cluster transfer increased hallucinogenic mushroom diversity.</title>
        <authorList>
            <person name="Reynolds H.T."/>
            <person name="Vijayakumar V."/>
            <person name="Gluck-Thaler E."/>
            <person name="Korotkin H.B."/>
            <person name="Matheny P.B."/>
            <person name="Slot J.C."/>
        </authorList>
    </citation>
    <scope>NUCLEOTIDE SEQUENCE [LARGE SCALE GENOMIC DNA]</scope>
    <source>
        <strain evidence="3 4">SRW20</strain>
    </source>
</reference>
<sequence>TRTYVQAAVQKQQQHSSAEAVRPRRPRETRIAGNDTGSVGTSRPGAGTEAEGALERPDAAGISADAQDQKQQVPTHFAEYMNRLFSPLQFPPELAQRILTHASHVAARRGHNAAHSFIGRRVLNAYFLMFLNASRHLTPKHDIEQIASSTLHTNLLGEHVAHTWGVGQVLVWAPSAPAEKLAGGKTSKELLRTAGLYKVQGEAVQAIVGGVYQQYGGTVAHRLFHTRVLPLLRVKGGLPGVFHDDAMLICKRMGGETGNLLQVGSTRKSKK</sequence>
<feature type="compositionally biased region" description="Polar residues" evidence="1">
    <location>
        <begin position="1"/>
        <end position="17"/>
    </location>
</feature>